<comment type="similarity">
    <text evidence="1">Belongs to the CFA/CMAS family.</text>
</comment>
<dbReference type="InterPro" id="IPR029063">
    <property type="entry name" value="SAM-dependent_MTases_sf"/>
</dbReference>
<keyword evidence="3 6" id="KW-0808">Transferase</keyword>
<evidence type="ECO:0000256" key="4">
    <source>
        <dbReference type="ARBA" id="ARBA00022691"/>
    </source>
</evidence>
<evidence type="ECO:0000313" key="7">
    <source>
        <dbReference type="Proteomes" id="UP001230156"/>
    </source>
</evidence>
<dbReference type="EMBL" id="JAUYVI010000004">
    <property type="protein sequence ID" value="MDQ7248782.1"/>
    <property type="molecule type" value="Genomic_DNA"/>
</dbReference>
<reference evidence="7" key="1">
    <citation type="submission" date="2023-08" db="EMBL/GenBank/DDBJ databases">
        <title>Rhodospirillaceae gen. nov., a novel taxon isolated from the Yangtze River Yuezi River estuary sludge.</title>
        <authorList>
            <person name="Ruan L."/>
        </authorList>
    </citation>
    <scope>NUCLEOTIDE SEQUENCE [LARGE SCALE GENOMIC DNA]</scope>
    <source>
        <strain evidence="7">R-7</strain>
    </source>
</reference>
<dbReference type="PANTHER" id="PTHR43667:SF1">
    <property type="entry name" value="CYCLOPROPANE-FATTY-ACYL-PHOSPHOLIPID SYNTHASE"/>
    <property type="match status" value="1"/>
</dbReference>
<dbReference type="Proteomes" id="UP001230156">
    <property type="component" value="Unassembled WGS sequence"/>
</dbReference>
<dbReference type="RefSeq" id="WP_379956264.1">
    <property type="nucleotide sequence ID" value="NZ_JAUYVI010000004.1"/>
</dbReference>
<dbReference type="InterPro" id="IPR050723">
    <property type="entry name" value="CFA/CMAS"/>
</dbReference>
<evidence type="ECO:0000256" key="3">
    <source>
        <dbReference type="ARBA" id="ARBA00022679"/>
    </source>
</evidence>
<dbReference type="InterPro" id="IPR003333">
    <property type="entry name" value="CMAS"/>
</dbReference>
<evidence type="ECO:0000256" key="5">
    <source>
        <dbReference type="ARBA" id="ARBA00023098"/>
    </source>
</evidence>
<dbReference type="GO" id="GO:0032259">
    <property type="term" value="P:methylation"/>
    <property type="evidence" value="ECO:0007669"/>
    <property type="project" value="UniProtKB-KW"/>
</dbReference>
<name>A0ABU0YM27_9PROT</name>
<keyword evidence="5" id="KW-0443">Lipid metabolism</keyword>
<dbReference type="PANTHER" id="PTHR43667">
    <property type="entry name" value="CYCLOPROPANE-FATTY-ACYL-PHOSPHOLIPID SYNTHASE"/>
    <property type="match status" value="1"/>
</dbReference>
<comment type="caution">
    <text evidence="6">The sequence shown here is derived from an EMBL/GenBank/DDBJ whole genome shotgun (WGS) entry which is preliminary data.</text>
</comment>
<dbReference type="GO" id="GO:0008168">
    <property type="term" value="F:methyltransferase activity"/>
    <property type="evidence" value="ECO:0007669"/>
    <property type="project" value="UniProtKB-KW"/>
</dbReference>
<dbReference type="CDD" id="cd02440">
    <property type="entry name" value="AdoMet_MTases"/>
    <property type="match status" value="1"/>
</dbReference>
<evidence type="ECO:0000256" key="2">
    <source>
        <dbReference type="ARBA" id="ARBA00022603"/>
    </source>
</evidence>
<protein>
    <submittedName>
        <fullName evidence="6">Cyclopropane-fatty-acyl-phospholipid synthase family protein</fullName>
        <ecNumber evidence="6">2.1.1.-</ecNumber>
    </submittedName>
</protein>
<dbReference type="PIRSF" id="PIRSF003085">
    <property type="entry name" value="CMAS"/>
    <property type="match status" value="1"/>
</dbReference>
<keyword evidence="2 6" id="KW-0489">Methyltransferase</keyword>
<evidence type="ECO:0000313" key="6">
    <source>
        <dbReference type="EMBL" id="MDQ7248782.1"/>
    </source>
</evidence>
<evidence type="ECO:0000256" key="1">
    <source>
        <dbReference type="ARBA" id="ARBA00010815"/>
    </source>
</evidence>
<proteinExistence type="inferred from homology"/>
<organism evidence="6 7">
    <name type="scientific">Dongia sedimenti</name>
    <dbReference type="NCBI Taxonomy" id="3064282"/>
    <lineage>
        <taxon>Bacteria</taxon>
        <taxon>Pseudomonadati</taxon>
        <taxon>Pseudomonadota</taxon>
        <taxon>Alphaproteobacteria</taxon>
        <taxon>Rhodospirillales</taxon>
        <taxon>Dongiaceae</taxon>
        <taxon>Dongia</taxon>
    </lineage>
</organism>
<dbReference type="SUPFAM" id="SSF53335">
    <property type="entry name" value="S-adenosyl-L-methionine-dependent methyltransferases"/>
    <property type="match status" value="1"/>
</dbReference>
<dbReference type="Pfam" id="PF02353">
    <property type="entry name" value="CMAS"/>
    <property type="match status" value="1"/>
</dbReference>
<gene>
    <name evidence="6" type="ORF">Q8A70_13945</name>
</gene>
<keyword evidence="4" id="KW-0949">S-adenosyl-L-methionine</keyword>
<sequence length="415" mass="47760">MFGSLLKHGLKKGRIHLIDHHGRTASYGSGTPEVTLRLHDARIGWEIGLNPWLKVGEAYMDGRLTIEQGTLYDLMDIGLANTNELSGAWTQALSNGLNRVLRWWHQNNPVGRARENVAHHYDLSRKLFSLFLDESMQYSCAYWPKLNITLGEAQQAKMRHIASKLLLEPGQLVLDIGCGWGALGIYLAKTAGVKVIGVTLSKEQLEVAQQRAKDAGLEGQVEFRLQDYREVPERFDRIVSVGMFEHVGIKHYPEFFRQVENLLKPAGAALLHAIGRRDGPGFTNPWLRKYIFPGGYSPALSEVLPWIEKTGLWVTDVEVLRLHYAETIKHWRANFEKHRAEIKALYDERFCRMWEFYLIGSELSFRYDYNMVFQIQMGRGINTVPITRDYMFDWERKEAERAFPQVPWKEGRAAE</sequence>
<dbReference type="EC" id="2.1.1.-" evidence="6"/>
<accession>A0ABU0YM27</accession>
<dbReference type="Gene3D" id="3.40.50.150">
    <property type="entry name" value="Vaccinia Virus protein VP39"/>
    <property type="match status" value="1"/>
</dbReference>
<keyword evidence="7" id="KW-1185">Reference proteome</keyword>